<dbReference type="Proteomes" id="UP000295726">
    <property type="component" value="Unassembled WGS sequence"/>
</dbReference>
<keyword evidence="2" id="KW-1185">Reference proteome</keyword>
<dbReference type="Gene3D" id="2.40.30.200">
    <property type="match status" value="1"/>
</dbReference>
<proteinExistence type="predicted"/>
<comment type="caution">
    <text evidence="1">The sequence shown here is derived from an EMBL/GenBank/DDBJ whole genome shotgun (WGS) entry which is preliminary data.</text>
</comment>
<evidence type="ECO:0000313" key="1">
    <source>
        <dbReference type="EMBL" id="TCS78541.1"/>
    </source>
</evidence>
<reference evidence="1 2" key="1">
    <citation type="submission" date="2019-03" db="EMBL/GenBank/DDBJ databases">
        <title>Genomic Encyclopedia of Type Strains, Phase IV (KMG-IV): sequencing the most valuable type-strain genomes for metagenomic binning, comparative biology and taxonomic classification.</title>
        <authorList>
            <person name="Goeker M."/>
        </authorList>
    </citation>
    <scope>NUCLEOTIDE SEQUENCE [LARGE SCALE GENOMIC DNA]</scope>
    <source>
        <strain evidence="1 2">DSM 29489</strain>
    </source>
</reference>
<dbReference type="RefSeq" id="WP_132381197.1">
    <property type="nucleotide sequence ID" value="NZ_SLZZ01000011.1"/>
</dbReference>
<protein>
    <submittedName>
        <fullName evidence="1">Putative phage tail component-like protein</fullName>
    </submittedName>
</protein>
<dbReference type="NCBIfam" id="TIGR01633">
    <property type="entry name" value="phi3626_gp14_N"/>
    <property type="match status" value="1"/>
</dbReference>
<evidence type="ECO:0000313" key="2">
    <source>
        <dbReference type="Proteomes" id="UP000295726"/>
    </source>
</evidence>
<dbReference type="OrthoDB" id="3078561at2"/>
<organism evidence="1 2">
    <name type="scientific">Muricomes intestini</name>
    <dbReference type="NCBI Taxonomy" id="1796634"/>
    <lineage>
        <taxon>Bacteria</taxon>
        <taxon>Bacillati</taxon>
        <taxon>Bacillota</taxon>
        <taxon>Clostridia</taxon>
        <taxon>Lachnospirales</taxon>
        <taxon>Lachnospiraceae</taxon>
        <taxon>Muricomes</taxon>
    </lineage>
</organism>
<sequence>MYEFRDTIDNSEQDVSLLGEALSIDGEYIENHIPGYRTLAVSGRESLEYDVTDEDRPIGIDGMEYYGKRQPDRTITVKFSLQADTAAIFMARYRQLKNFCQGDNRELRFADEPNAHYVGTLVTVDEPESGQLYVVGEMSFYCADPYLISDVLDSDTAATESGILTAHVDNDSSAAVYPIYRIKHVTENGYLGIVHPGGAFEMGNREEADTETYQQSEVLTKGMSDYVQYTGDNPKNTAIKNNGTLNLASDGYLRLGSAGSGSHWHGGCRKWDLPADSNGEAGAKNFYLWFRLQFMTGLIAQTGLIQVMLTDTSNNIIAAFEVHKDDMVGNKAYAQAWVGGNSLREAFKWDFTPTIYEKQNGFIYAKGYEDILKIGSKIRFFYYGKYYEISVPELANVKVASVQVFIGQYAARNTSKQLVTVMGVGELRGRKDYVNKLKDIPNRYAAGSEIVVDTESDSILVSGLPANDEKVDGAEFPSLPVGKTDIEFYTSSWCESPPEVTVEYRKRWL</sequence>
<gene>
    <name evidence="1" type="ORF">EDD59_11166</name>
</gene>
<dbReference type="InterPro" id="IPR006520">
    <property type="entry name" value="Dit_BPSPP_N"/>
</dbReference>
<dbReference type="AlphaFoldDB" id="A0A4R3K776"/>
<name>A0A4R3K776_9FIRM</name>
<dbReference type="EMBL" id="SLZZ01000011">
    <property type="protein sequence ID" value="TCS78541.1"/>
    <property type="molecule type" value="Genomic_DNA"/>
</dbReference>
<accession>A0A4R3K776</accession>